<sequence>MRYCDKEPDKENVSIESVDCRVMGKFQKPRRSEPEDRTQLLTINGLCSPEKLEKFLDDGAIRRWTELVVPEVLCIPSVKPDIEQLISISAAVELICERVISTPFKTTNPKLYPPIFNQEGTAITGKKLVIEGVLRQKIVYSACQTQSVHAVHFDTPFSAFIVLDPQDPLTRKFKVDVCIEDIFVTDITQRKIFKNVTLVIRALPLLR</sequence>
<feature type="domain" description="SipL SPOCS" evidence="1">
    <location>
        <begin position="122"/>
        <end position="184"/>
    </location>
</feature>
<name>A0A0U1KUJ3_9FIRM</name>
<dbReference type="Proteomes" id="UP000049855">
    <property type="component" value="Unassembled WGS sequence"/>
</dbReference>
<evidence type="ECO:0000313" key="3">
    <source>
        <dbReference type="Proteomes" id="UP000049855"/>
    </source>
</evidence>
<dbReference type="Pfam" id="PF12673">
    <property type="entry name" value="SipL"/>
    <property type="match status" value="1"/>
</dbReference>
<organism evidence="2 3">
    <name type="scientific">Sporomusa ovata</name>
    <dbReference type="NCBI Taxonomy" id="2378"/>
    <lineage>
        <taxon>Bacteria</taxon>
        <taxon>Bacillati</taxon>
        <taxon>Bacillota</taxon>
        <taxon>Negativicutes</taxon>
        <taxon>Selenomonadales</taxon>
        <taxon>Sporomusaceae</taxon>
        <taxon>Sporomusa</taxon>
    </lineage>
</organism>
<evidence type="ECO:0000313" key="2">
    <source>
        <dbReference type="EMBL" id="CQR71130.1"/>
    </source>
</evidence>
<proteinExistence type="predicted"/>
<dbReference type="EMBL" id="CTRP01000003">
    <property type="protein sequence ID" value="CQR71130.1"/>
    <property type="molecule type" value="Genomic_DNA"/>
</dbReference>
<dbReference type="AlphaFoldDB" id="A0A0U1KUJ3"/>
<dbReference type="RefSeq" id="WP_021169836.1">
    <property type="nucleotide sequence ID" value="NZ_CTRP01000003.1"/>
</dbReference>
<protein>
    <submittedName>
        <fullName evidence="2">Cna protein B-type domain</fullName>
    </submittedName>
</protein>
<keyword evidence="3" id="KW-1185">Reference proteome</keyword>
<reference evidence="3" key="1">
    <citation type="submission" date="2015-03" db="EMBL/GenBank/DDBJ databases">
        <authorList>
            <person name="Nijsse Bart"/>
        </authorList>
    </citation>
    <scope>NUCLEOTIDE SEQUENCE [LARGE SCALE GENOMIC DNA]</scope>
</reference>
<dbReference type="InterPro" id="IPR024300">
    <property type="entry name" value="SipL_SPOCS_dom"/>
</dbReference>
<gene>
    <name evidence="2" type="ORF">SpAn4DRAFT_2108</name>
</gene>
<accession>A0A0U1KUJ3</accession>
<evidence type="ECO:0000259" key="1">
    <source>
        <dbReference type="Pfam" id="PF12673"/>
    </source>
</evidence>